<feature type="domain" description="Heparinase II/III-like C-terminal" evidence="3">
    <location>
        <begin position="871"/>
        <end position="1041"/>
    </location>
</feature>
<dbReference type="Pfam" id="PF07940">
    <property type="entry name" value="Hepar_II_III_C"/>
    <property type="match status" value="1"/>
</dbReference>
<dbReference type="PANTHER" id="PTHR38045">
    <property type="entry name" value="CHROMOSOME 1, WHOLE GENOME SHOTGUN SEQUENCE"/>
    <property type="match status" value="1"/>
</dbReference>
<accession>A0A0C3QBW6</accession>
<evidence type="ECO:0000259" key="3">
    <source>
        <dbReference type="Pfam" id="PF07940"/>
    </source>
</evidence>
<protein>
    <recommendedName>
        <fullName evidence="3">Heparinase II/III-like C-terminal domain-containing protein</fullName>
    </recommendedName>
</protein>
<dbReference type="Gene3D" id="2.70.98.70">
    <property type="match status" value="1"/>
</dbReference>
<dbReference type="HOGENOM" id="CLU_008982_1_0_1"/>
<dbReference type="GO" id="GO:0016829">
    <property type="term" value="F:lyase activity"/>
    <property type="evidence" value="ECO:0007669"/>
    <property type="project" value="InterPro"/>
</dbReference>
<proteinExistence type="predicted"/>
<dbReference type="EMBL" id="KN823123">
    <property type="protein sequence ID" value="KIO21919.1"/>
    <property type="molecule type" value="Genomic_DNA"/>
</dbReference>
<dbReference type="InterPro" id="IPR012480">
    <property type="entry name" value="Hepar_II_III_C"/>
</dbReference>
<evidence type="ECO:0000256" key="1">
    <source>
        <dbReference type="ARBA" id="ARBA00004196"/>
    </source>
</evidence>
<name>A0A0C3QBW6_9AGAM</name>
<reference evidence="5" key="2">
    <citation type="submission" date="2015-01" db="EMBL/GenBank/DDBJ databases">
        <title>Evolutionary Origins and Diversification of the Mycorrhizal Mutualists.</title>
        <authorList>
            <consortium name="DOE Joint Genome Institute"/>
            <consortium name="Mycorrhizal Genomics Consortium"/>
            <person name="Kohler A."/>
            <person name="Kuo A."/>
            <person name="Nagy L.G."/>
            <person name="Floudas D."/>
            <person name="Copeland A."/>
            <person name="Barry K.W."/>
            <person name="Cichocki N."/>
            <person name="Veneault-Fourrey C."/>
            <person name="LaButti K."/>
            <person name="Lindquist E.A."/>
            <person name="Lipzen A."/>
            <person name="Lundell T."/>
            <person name="Morin E."/>
            <person name="Murat C."/>
            <person name="Riley R."/>
            <person name="Ohm R."/>
            <person name="Sun H."/>
            <person name="Tunlid A."/>
            <person name="Henrissat B."/>
            <person name="Grigoriev I.V."/>
            <person name="Hibbett D.S."/>
            <person name="Martin F."/>
        </authorList>
    </citation>
    <scope>NUCLEOTIDE SEQUENCE [LARGE SCALE GENOMIC DNA]</scope>
    <source>
        <strain evidence="5">MUT 4182</strain>
    </source>
</reference>
<dbReference type="Gene3D" id="1.50.10.100">
    <property type="entry name" value="Chondroitin AC/alginate lyase"/>
    <property type="match status" value="1"/>
</dbReference>
<reference evidence="4 5" key="1">
    <citation type="submission" date="2014-04" db="EMBL/GenBank/DDBJ databases">
        <authorList>
            <consortium name="DOE Joint Genome Institute"/>
            <person name="Kuo A."/>
            <person name="Girlanda M."/>
            <person name="Perotto S."/>
            <person name="Kohler A."/>
            <person name="Nagy L.G."/>
            <person name="Floudas D."/>
            <person name="Copeland A."/>
            <person name="Barry K.W."/>
            <person name="Cichocki N."/>
            <person name="Veneault-Fourrey C."/>
            <person name="LaButti K."/>
            <person name="Lindquist E.A."/>
            <person name="Lipzen A."/>
            <person name="Lundell T."/>
            <person name="Morin E."/>
            <person name="Murat C."/>
            <person name="Sun H."/>
            <person name="Tunlid A."/>
            <person name="Henrissat B."/>
            <person name="Grigoriev I.V."/>
            <person name="Hibbett D.S."/>
            <person name="Martin F."/>
            <person name="Nordberg H.P."/>
            <person name="Cantor M.N."/>
            <person name="Hua S.X."/>
        </authorList>
    </citation>
    <scope>NUCLEOTIDE SEQUENCE [LARGE SCALE GENOMIC DNA]</scope>
    <source>
        <strain evidence="4 5">MUT 4182</strain>
    </source>
</reference>
<dbReference type="PANTHER" id="PTHR38045:SF1">
    <property type="entry name" value="HEPARINASE II_III-LIKE PROTEIN"/>
    <property type="match status" value="1"/>
</dbReference>
<gene>
    <name evidence="4" type="ORF">M407DRAFT_28480</name>
</gene>
<dbReference type="AlphaFoldDB" id="A0A0C3QBW6"/>
<comment type="subcellular location">
    <subcellularLocation>
        <location evidence="1">Cell envelope</location>
    </subcellularLocation>
</comment>
<feature type="region of interest" description="Disordered" evidence="2">
    <location>
        <begin position="52"/>
        <end position="71"/>
    </location>
</feature>
<organism evidence="4 5">
    <name type="scientific">Tulasnella calospora MUT 4182</name>
    <dbReference type="NCBI Taxonomy" id="1051891"/>
    <lineage>
        <taxon>Eukaryota</taxon>
        <taxon>Fungi</taxon>
        <taxon>Dikarya</taxon>
        <taxon>Basidiomycota</taxon>
        <taxon>Agaricomycotina</taxon>
        <taxon>Agaricomycetes</taxon>
        <taxon>Cantharellales</taxon>
        <taxon>Tulasnellaceae</taxon>
        <taxon>Tulasnella</taxon>
    </lineage>
</organism>
<dbReference type="Proteomes" id="UP000054248">
    <property type="component" value="Unassembled WGS sequence"/>
</dbReference>
<sequence length="1134" mass="123255">MAHFASTCFTGAALRWFESLDDETQDNWKLLSRALLAKYPATYREDIVPMESTLTSSGGNTSQPPAQSTTAYPDQPILASYTGKGDMPGAWLPMGTAPPPPPKNPDLTSNITIPAAPLPRTNSTQLRQPSAAFPPAPMPSRSSANIVSLVNSIIKLNLTGTHRGRINVRCDLSSEDGYIARKITKESSGLLFGFHVVTKSGIDALQVEFTQPSEKLPDSKPHIFKLLNSSATGFEFLGITWFERQPNYLGKGPGHTAYSHLTAVKGKEAHELETSYENKDDGSYGDHDSDFNIVGKEIWRVSQTDGSISGWWSDYGGQLHELEFAVCLHDKEIYFVSDYGEFAKLYGPSSYTRASLPLLAMTTPGDSHEKLANNGTPPPNLEAAREVGQRQGSSRKWLTIGVPIALVIVAGAVVGGVLGSRSSKKSSSGSSSSDGVNGASGLESIKTDVGMFATATNSHTVPVYPSTTNAAAFGTPTFIAKAGENADLTWNQDTFQPATPAPTNVRPDRPRLVAPAYKWEQLSKFVASDPYMKQWNDTIMADAQKWGAMDPVPYDIDGGLGKSGVLDVARQVKQRIKAFAYAYRVTGQTMWVDRAWKELNNASGQSGASFGEAGNNWNTAHFLDVAEFTAAFAVGYDWLYDAWTDQQKQTIRTAIVTLGLQFGLEVYTNNAAYGWWTTAHGNWNCVCNGGLTMGALAILGDDTTNTASRILNYTIPNAVANCAQGATSDGSWTETANYWYFGTTSHAEMASSLLTATGSSYGLMDSNPSFALTGLYHMYVSGNQQLFDYGDHGPNKYSATANAMFLHSTEFQKPEYALFQRDRPDAAEPWSMFWYDPAVSGAYWNGLALDHYFEDTADSWASMRTSWTDVNGWFVAMKAGALTGHASHGNLDGGDFVIDYAGVRWAGELGSGDYIADGYFTSEAQDSPRWTYYRTRTEGQNTLVVNEENQLVTAAPTCKFASSDTRQESSTVFNVPSDSTAMFTTDLTTNYGGTAIKRGIRFLAGRTRVLLQDDITNAAQQVQWRMHTNATVAVNGPMATLTLEDKTMYVHILDAPTGVAFETLPAQRYAGDPAMPAGMTDQPNPGVTVLAINLQPGTYNLQVLFDPMWSGQDAVDYKPPTMVPIDQWSATSHG</sequence>
<dbReference type="SUPFAM" id="SSF48230">
    <property type="entry name" value="Chondroitin AC/alginate lyase"/>
    <property type="match status" value="1"/>
</dbReference>
<evidence type="ECO:0000313" key="5">
    <source>
        <dbReference type="Proteomes" id="UP000054248"/>
    </source>
</evidence>
<evidence type="ECO:0000256" key="2">
    <source>
        <dbReference type="SAM" id="MobiDB-lite"/>
    </source>
</evidence>
<dbReference type="OrthoDB" id="3476529at2759"/>
<feature type="region of interest" description="Disordered" evidence="2">
    <location>
        <begin position="420"/>
        <end position="439"/>
    </location>
</feature>
<evidence type="ECO:0000313" key="4">
    <source>
        <dbReference type="EMBL" id="KIO21919.1"/>
    </source>
</evidence>
<dbReference type="STRING" id="1051891.A0A0C3QBW6"/>
<keyword evidence="5" id="KW-1185">Reference proteome</keyword>
<dbReference type="InterPro" id="IPR008929">
    <property type="entry name" value="Chondroitin_lyas"/>
</dbReference>